<feature type="binding site" evidence="2">
    <location>
        <begin position="144"/>
        <end position="145"/>
    </location>
    <ligand>
        <name>UDP-N-acetyl-alpha-D-muramoyl-L-alanyl-D-glutamate</name>
        <dbReference type="ChEBI" id="CHEBI:83900"/>
    </ligand>
</feature>
<dbReference type="Gene3D" id="3.40.1190.10">
    <property type="entry name" value="Mur-like, catalytic domain"/>
    <property type="match status" value="1"/>
</dbReference>
<dbReference type="GO" id="GO:0051301">
    <property type="term" value="P:cell division"/>
    <property type="evidence" value="ECO:0007669"/>
    <property type="project" value="UniProtKB-KW"/>
</dbReference>
<proteinExistence type="inferred from homology"/>
<feature type="modified residue" description="N6-carboxylysine" evidence="2">
    <location>
        <position position="211"/>
    </location>
</feature>
<feature type="binding site" evidence="2">
    <location>
        <position position="28"/>
    </location>
    <ligand>
        <name>UDP-N-acetyl-alpha-D-muramoyl-L-alanyl-D-glutamate</name>
        <dbReference type="ChEBI" id="CHEBI:83900"/>
    </ligand>
</feature>
<evidence type="ECO:0000256" key="3">
    <source>
        <dbReference type="RuleBase" id="RU004135"/>
    </source>
</evidence>
<dbReference type="HOGENOM" id="CLU_022291_3_2_6"/>
<dbReference type="PANTHER" id="PTHR23135:SF4">
    <property type="entry name" value="UDP-N-ACETYLMURAMOYL-L-ALANYL-D-GLUTAMATE--2,6-DIAMINOPIMELATE LIGASE MURE HOMOLOG, CHLOROPLASTIC"/>
    <property type="match status" value="1"/>
</dbReference>
<dbReference type="GO" id="GO:0005737">
    <property type="term" value="C:cytoplasm"/>
    <property type="evidence" value="ECO:0007669"/>
    <property type="project" value="UniProtKB-SubCell"/>
</dbReference>
<dbReference type="GO" id="GO:0009252">
    <property type="term" value="P:peptidoglycan biosynthetic process"/>
    <property type="evidence" value="ECO:0007669"/>
    <property type="project" value="UniProtKB-UniRule"/>
</dbReference>
<dbReference type="InterPro" id="IPR036615">
    <property type="entry name" value="Mur_ligase_C_dom_sf"/>
</dbReference>
<dbReference type="PANTHER" id="PTHR23135">
    <property type="entry name" value="MUR LIGASE FAMILY MEMBER"/>
    <property type="match status" value="1"/>
</dbReference>
<dbReference type="eggNOG" id="COG0769">
    <property type="taxonomic scope" value="Bacteria"/>
</dbReference>
<dbReference type="AlphaFoldDB" id="A5EY08"/>
<dbReference type="OrthoDB" id="9800958at2"/>
<organism evidence="6 7">
    <name type="scientific">Dichelobacter nodosus (strain VCS1703A)</name>
    <dbReference type="NCBI Taxonomy" id="246195"/>
    <lineage>
        <taxon>Bacteria</taxon>
        <taxon>Pseudomonadati</taxon>
        <taxon>Pseudomonadota</taxon>
        <taxon>Gammaproteobacteria</taxon>
        <taxon>Cardiobacteriales</taxon>
        <taxon>Cardiobacteriaceae</taxon>
        <taxon>Dichelobacter</taxon>
    </lineage>
</organism>
<dbReference type="Pfam" id="PF02875">
    <property type="entry name" value="Mur_ligase_C"/>
    <property type="match status" value="1"/>
</dbReference>
<feature type="binding site" evidence="2">
    <location>
        <position position="171"/>
    </location>
    <ligand>
        <name>UDP-N-acetyl-alpha-D-muramoyl-L-alanyl-D-glutamate</name>
        <dbReference type="ChEBI" id="CHEBI:83900"/>
    </ligand>
</feature>
<dbReference type="GO" id="GO:0000287">
    <property type="term" value="F:magnesium ion binding"/>
    <property type="evidence" value="ECO:0007669"/>
    <property type="project" value="UniProtKB-UniRule"/>
</dbReference>
<keyword evidence="2 3" id="KW-0132">Cell division</keyword>
<name>A5EY08_DICNV</name>
<feature type="binding site" evidence="2">
    <location>
        <begin position="107"/>
        <end position="113"/>
    </location>
    <ligand>
        <name>ATP</name>
        <dbReference type="ChEBI" id="CHEBI:30616"/>
    </ligand>
</feature>
<comment type="pathway">
    <text evidence="2 3">Cell wall biogenesis; peptidoglycan biosynthesis.</text>
</comment>
<dbReference type="GO" id="GO:0008360">
    <property type="term" value="P:regulation of cell shape"/>
    <property type="evidence" value="ECO:0007669"/>
    <property type="project" value="UniProtKB-KW"/>
</dbReference>
<keyword evidence="2 3" id="KW-0131">Cell cycle</keyword>
<dbReference type="InterPro" id="IPR035911">
    <property type="entry name" value="MurE/MurF_N"/>
</dbReference>
<feature type="binding site" evidence="2">
    <location>
        <begin position="403"/>
        <end position="406"/>
    </location>
    <ligand>
        <name>meso-2,6-diaminopimelate</name>
        <dbReference type="ChEBI" id="CHEBI:57791"/>
    </ligand>
</feature>
<dbReference type="NCBIfam" id="TIGR01085">
    <property type="entry name" value="murE"/>
    <property type="match status" value="1"/>
</dbReference>
<feature type="binding site" evidence="2">
    <location>
        <position position="30"/>
    </location>
    <ligand>
        <name>UDP-N-acetyl-alpha-D-muramoyl-L-alanyl-D-glutamate</name>
        <dbReference type="ChEBI" id="CHEBI:83900"/>
    </ligand>
</feature>
<dbReference type="Proteomes" id="UP000000248">
    <property type="component" value="Chromosome"/>
</dbReference>
<feature type="short sequence motif" description="Meso-diaminopimelate recognition motif" evidence="2">
    <location>
        <begin position="403"/>
        <end position="406"/>
    </location>
</feature>
<dbReference type="EC" id="6.3.2.13" evidence="2"/>
<comment type="catalytic activity">
    <reaction evidence="2">
        <text>UDP-N-acetyl-alpha-D-muramoyl-L-alanyl-D-glutamate + meso-2,6-diaminopimelate + ATP = UDP-N-acetyl-alpha-D-muramoyl-L-alanyl-gamma-D-glutamyl-meso-2,6-diaminopimelate + ADP + phosphate + H(+)</text>
        <dbReference type="Rhea" id="RHEA:23676"/>
        <dbReference type="ChEBI" id="CHEBI:15378"/>
        <dbReference type="ChEBI" id="CHEBI:30616"/>
        <dbReference type="ChEBI" id="CHEBI:43474"/>
        <dbReference type="ChEBI" id="CHEBI:57791"/>
        <dbReference type="ChEBI" id="CHEBI:83900"/>
        <dbReference type="ChEBI" id="CHEBI:83905"/>
        <dbReference type="ChEBI" id="CHEBI:456216"/>
        <dbReference type="EC" id="6.3.2.13"/>
    </reaction>
</comment>
<comment type="similarity">
    <text evidence="1 2">Belongs to the MurCDEF family. MurE subfamily.</text>
</comment>
<dbReference type="RefSeq" id="WP_012031299.1">
    <property type="nucleotide sequence ID" value="NC_009446.1"/>
</dbReference>
<protein>
    <recommendedName>
        <fullName evidence="2">UDP-N-acetylmuramoyl-L-alanyl-D-glutamate--2,6-diaminopimelate ligase</fullName>
        <ecNumber evidence="2">6.3.2.13</ecNumber>
    </recommendedName>
    <alternativeName>
        <fullName evidence="2">Meso-A2pm-adding enzyme</fullName>
    </alternativeName>
    <alternativeName>
        <fullName evidence="2">Meso-diaminopimelate-adding enzyme</fullName>
    </alternativeName>
    <alternativeName>
        <fullName evidence="2">UDP-MurNAc-L-Ala-D-Glu:meso-diaminopimelate ligase</fullName>
    </alternativeName>
    <alternativeName>
        <fullName evidence="2">UDP-MurNAc-tripeptide synthetase</fullName>
    </alternativeName>
    <alternativeName>
        <fullName evidence="2">UDP-N-acetylmuramyl-tripeptide synthetase</fullName>
    </alternativeName>
</protein>
<comment type="cofactor">
    <cofactor evidence="2">
        <name>Mg(2+)</name>
        <dbReference type="ChEBI" id="CHEBI:18420"/>
    </cofactor>
</comment>
<keyword evidence="2 6" id="KW-0436">Ligase</keyword>
<keyword evidence="7" id="KW-1185">Reference proteome</keyword>
<dbReference type="Pfam" id="PF08245">
    <property type="entry name" value="Mur_ligase_M"/>
    <property type="match status" value="1"/>
</dbReference>
<dbReference type="SUPFAM" id="SSF53244">
    <property type="entry name" value="MurD-like peptide ligases, peptide-binding domain"/>
    <property type="match status" value="1"/>
</dbReference>
<dbReference type="STRING" id="246195.DNO_0986"/>
<comment type="subcellular location">
    <subcellularLocation>
        <location evidence="2 3">Cytoplasm</location>
    </subcellularLocation>
</comment>
<dbReference type="SUPFAM" id="SSF63418">
    <property type="entry name" value="MurE/MurF N-terminal domain"/>
    <property type="match status" value="1"/>
</dbReference>
<feature type="binding site" evidence="2">
    <location>
        <position position="454"/>
    </location>
    <ligand>
        <name>meso-2,6-diaminopimelate</name>
        <dbReference type="ChEBI" id="CHEBI:57791"/>
    </ligand>
</feature>
<keyword evidence="2" id="KW-0460">Magnesium</keyword>
<dbReference type="UniPathway" id="UPA00219"/>
<dbReference type="EMBL" id="CP000513">
    <property type="protein sequence ID" value="ABQ13455.1"/>
    <property type="molecule type" value="Genomic_DNA"/>
</dbReference>
<accession>A5EY08</accession>
<feature type="binding site" evidence="2">
    <location>
        <position position="458"/>
    </location>
    <ligand>
        <name>meso-2,6-diaminopimelate</name>
        <dbReference type="ChEBI" id="CHEBI:57791"/>
    </ligand>
</feature>
<sequence>MKTTHELLTALGLSTAAVDDKPISALSLDSRVLNEQMLWLATRGTQYHALDFYTPEINCAAIFYEPPYQNPPPHAITVERLSEKVSAIADLFYDHPAQKLWITGVTGTDGKSSLVHFIAQATGAAMLGTIGYGNLNALQPASHTTPDAITTQQQLAHFVAQGNQAVAMEISSHALAQHRVAAVAVDVAVFTNLSRDHLDYHADMEDYFLAKAQLFAFPIKHAVINIDDPHGRRLISEHRINSSACIWAVSAKGAHNAAAHHNVCAHDYCLHQNGVTFTLAIDDETIAVETHLLARFNLDNVLNVAACLAAQGFSLAAIAEKLNQLHGVIGRVEPISLSNQALAIVDYAHTAGAIESVLTGIRPHISGKLWLIFGCGGNRDRGKRALMAQAAERFADAVIVTDDNPRTEDPAAIIADVMQGFEYPEKIHVIQPREQAIHYALAQLHAGDAVLITGKGHEDYQIIGTTKYPFSDQAVIKAWINP</sequence>
<comment type="caution">
    <text evidence="2">Lacks conserved residue(s) required for the propagation of feature annotation.</text>
</comment>
<dbReference type="Gene3D" id="3.40.1390.10">
    <property type="entry name" value="MurE/MurF, N-terminal domain"/>
    <property type="match status" value="1"/>
</dbReference>
<keyword evidence="2" id="KW-0067">ATP-binding</keyword>
<comment type="function">
    <text evidence="2">Catalyzes the addition of meso-diaminopimelic acid to the nucleotide precursor UDP-N-acetylmuramoyl-L-alanyl-D-glutamate (UMAG) in the biosynthesis of bacterial cell-wall peptidoglycan.</text>
</comment>
<dbReference type="HAMAP" id="MF_00208">
    <property type="entry name" value="MurE"/>
    <property type="match status" value="1"/>
</dbReference>
<feature type="domain" description="Mur ligase C-terminal" evidence="4">
    <location>
        <begin position="330"/>
        <end position="456"/>
    </location>
</feature>
<feature type="binding site" evidence="2">
    <location>
        <position position="379"/>
    </location>
    <ligand>
        <name>meso-2,6-diaminopimelate</name>
        <dbReference type="ChEBI" id="CHEBI:57791"/>
    </ligand>
</feature>
<evidence type="ECO:0000313" key="6">
    <source>
        <dbReference type="EMBL" id="ABQ13455.1"/>
    </source>
</evidence>
<dbReference type="InterPro" id="IPR036565">
    <property type="entry name" value="Mur-like_cat_sf"/>
</dbReference>
<evidence type="ECO:0000256" key="2">
    <source>
        <dbReference type="HAMAP-Rule" id="MF_00208"/>
    </source>
</evidence>
<keyword evidence="2 3" id="KW-0961">Cell wall biogenesis/degradation</keyword>
<evidence type="ECO:0000259" key="5">
    <source>
        <dbReference type="Pfam" id="PF08245"/>
    </source>
</evidence>
<reference evidence="6 7" key="1">
    <citation type="journal article" date="2007" name="Nat. Biotechnol.">
        <title>Genome sequence and identification of candidate vaccine antigens from the animal pathogen Dichelobacter nodosus.</title>
        <authorList>
            <person name="Myers G.S."/>
            <person name="Parker D."/>
            <person name="Al-Hasani K."/>
            <person name="Kennan R.M."/>
            <person name="Seemann T."/>
            <person name="Ren Q."/>
            <person name="Badger J.H."/>
            <person name="Selengut J.D."/>
            <person name="Deboy R.T."/>
            <person name="Tettelin H."/>
            <person name="Boyce J.D."/>
            <person name="McCarl V.P."/>
            <person name="Han X."/>
            <person name="Nelson W.C."/>
            <person name="Madupu R."/>
            <person name="Mohamoud Y."/>
            <person name="Holley T."/>
            <person name="Fedorova N."/>
            <person name="Khouri H."/>
            <person name="Bottomley S.P."/>
            <person name="Whittington R.J."/>
            <person name="Adler B."/>
            <person name="Songer J.G."/>
            <person name="Rood J.I."/>
            <person name="Paulsen I.T."/>
        </authorList>
    </citation>
    <scope>NUCLEOTIDE SEQUENCE [LARGE SCALE GENOMIC DNA]</scope>
    <source>
        <strain evidence="6 7">VCS1703A</strain>
    </source>
</reference>
<evidence type="ECO:0000313" key="7">
    <source>
        <dbReference type="Proteomes" id="UP000000248"/>
    </source>
</evidence>
<feature type="domain" description="Mur ligase central" evidence="5">
    <location>
        <begin position="105"/>
        <end position="307"/>
    </location>
</feature>
<dbReference type="GO" id="GO:0005524">
    <property type="term" value="F:ATP binding"/>
    <property type="evidence" value="ECO:0007669"/>
    <property type="project" value="UniProtKB-UniRule"/>
</dbReference>
<dbReference type="KEGG" id="dno:DNO_0986"/>
<feature type="binding site" evidence="2">
    <location>
        <position position="177"/>
    </location>
    <ligand>
        <name>UDP-N-acetyl-alpha-D-muramoyl-L-alanyl-D-glutamate</name>
        <dbReference type="ChEBI" id="CHEBI:83900"/>
    </ligand>
</feature>
<evidence type="ECO:0000259" key="4">
    <source>
        <dbReference type="Pfam" id="PF02875"/>
    </source>
</evidence>
<dbReference type="GO" id="GO:0008765">
    <property type="term" value="F:UDP-N-acetylmuramoylalanyl-D-glutamate-2,6-diaminopimelate ligase activity"/>
    <property type="evidence" value="ECO:0007669"/>
    <property type="project" value="UniProtKB-UniRule"/>
</dbReference>
<comment type="PTM">
    <text evidence="2">Carboxylation is probably crucial for Mg(2+) binding and, consequently, for the gamma-phosphate positioning of ATP.</text>
</comment>
<evidence type="ECO:0000256" key="1">
    <source>
        <dbReference type="ARBA" id="ARBA00005898"/>
    </source>
</evidence>
<dbReference type="NCBIfam" id="NF001126">
    <property type="entry name" value="PRK00139.1-4"/>
    <property type="match status" value="1"/>
</dbReference>
<keyword evidence="2" id="KW-0963">Cytoplasm</keyword>
<keyword evidence="2 3" id="KW-0573">Peptidoglycan synthesis</keyword>
<keyword evidence="2 3" id="KW-0133">Cell shape</keyword>
<dbReference type="InterPro" id="IPR004101">
    <property type="entry name" value="Mur_ligase_C"/>
</dbReference>
<dbReference type="InterPro" id="IPR005761">
    <property type="entry name" value="UDP-N-AcMur-Glu-dNH2Pim_ligase"/>
</dbReference>
<dbReference type="SUPFAM" id="SSF53623">
    <property type="entry name" value="MurD-like peptide ligases, catalytic domain"/>
    <property type="match status" value="1"/>
</dbReference>
<feature type="binding site" evidence="2">
    <location>
        <position position="179"/>
    </location>
    <ligand>
        <name>UDP-N-acetyl-alpha-D-muramoyl-L-alanyl-D-glutamate</name>
        <dbReference type="ChEBI" id="CHEBI:83900"/>
    </ligand>
</feature>
<dbReference type="GO" id="GO:0071555">
    <property type="term" value="P:cell wall organization"/>
    <property type="evidence" value="ECO:0007669"/>
    <property type="project" value="UniProtKB-KW"/>
</dbReference>
<dbReference type="InterPro" id="IPR013221">
    <property type="entry name" value="Mur_ligase_cen"/>
</dbReference>
<gene>
    <name evidence="2 6" type="primary">murE</name>
    <name evidence="6" type="ordered locus">DNO_0986</name>
</gene>
<keyword evidence="2" id="KW-0547">Nucleotide-binding</keyword>
<dbReference type="Gene3D" id="3.90.190.20">
    <property type="entry name" value="Mur ligase, C-terminal domain"/>
    <property type="match status" value="1"/>
</dbReference>